<keyword evidence="3" id="KW-1185">Reference proteome</keyword>
<comment type="caution">
    <text evidence="2">The sequence shown here is derived from an EMBL/GenBank/DDBJ whole genome shotgun (WGS) entry which is preliminary data.</text>
</comment>
<protein>
    <submittedName>
        <fullName evidence="2">Uncharacterized protein</fullName>
    </submittedName>
</protein>
<evidence type="ECO:0000313" key="2">
    <source>
        <dbReference type="EMBL" id="MBW0531875.1"/>
    </source>
</evidence>
<dbReference type="AlphaFoldDB" id="A0A9Q3F707"/>
<organism evidence="2 3">
    <name type="scientific">Austropuccinia psidii MF-1</name>
    <dbReference type="NCBI Taxonomy" id="1389203"/>
    <lineage>
        <taxon>Eukaryota</taxon>
        <taxon>Fungi</taxon>
        <taxon>Dikarya</taxon>
        <taxon>Basidiomycota</taxon>
        <taxon>Pucciniomycotina</taxon>
        <taxon>Pucciniomycetes</taxon>
        <taxon>Pucciniales</taxon>
        <taxon>Sphaerophragmiaceae</taxon>
        <taxon>Austropuccinia</taxon>
    </lineage>
</organism>
<gene>
    <name evidence="2" type="ORF">O181_071590</name>
</gene>
<accession>A0A9Q3F707</accession>
<sequence length="111" mass="12373">MAHSGLNSHALSPPSLTQSAEKTHLHTSTPTGHVWNATSYNSRGSCPTPQKTPQSQGPPQKIKQRHKSKKQHNSDSTPKFTHKDFDNICTYLADPQNYDQLFGKNKKKHIG</sequence>
<dbReference type="OrthoDB" id="126000at2759"/>
<proteinExistence type="predicted"/>
<dbReference type="EMBL" id="AVOT02037207">
    <property type="protein sequence ID" value="MBW0531875.1"/>
    <property type="molecule type" value="Genomic_DNA"/>
</dbReference>
<feature type="region of interest" description="Disordered" evidence="1">
    <location>
        <begin position="1"/>
        <end position="82"/>
    </location>
</feature>
<evidence type="ECO:0000256" key="1">
    <source>
        <dbReference type="SAM" id="MobiDB-lite"/>
    </source>
</evidence>
<reference evidence="2" key="1">
    <citation type="submission" date="2021-03" db="EMBL/GenBank/DDBJ databases">
        <title>Draft genome sequence of rust myrtle Austropuccinia psidii MF-1, a brazilian biotype.</title>
        <authorList>
            <person name="Quecine M.C."/>
            <person name="Pachon D.M.R."/>
            <person name="Bonatelli M.L."/>
            <person name="Correr F.H."/>
            <person name="Franceschini L.M."/>
            <person name="Leite T.F."/>
            <person name="Margarido G.R.A."/>
            <person name="Almeida C.A."/>
            <person name="Ferrarezi J.A."/>
            <person name="Labate C.A."/>
        </authorList>
    </citation>
    <scope>NUCLEOTIDE SEQUENCE</scope>
    <source>
        <strain evidence="2">MF-1</strain>
    </source>
</reference>
<evidence type="ECO:0000313" key="3">
    <source>
        <dbReference type="Proteomes" id="UP000765509"/>
    </source>
</evidence>
<dbReference type="Proteomes" id="UP000765509">
    <property type="component" value="Unassembled WGS sequence"/>
</dbReference>
<feature type="compositionally biased region" description="Polar residues" evidence="1">
    <location>
        <begin position="1"/>
        <end position="58"/>
    </location>
</feature>
<feature type="compositionally biased region" description="Basic residues" evidence="1">
    <location>
        <begin position="62"/>
        <end position="71"/>
    </location>
</feature>
<name>A0A9Q3F707_9BASI</name>